<accession>A0A699QLE6</accession>
<dbReference type="EMBL" id="BKCJ011031061">
    <property type="protein sequence ID" value="GFC70910.1"/>
    <property type="molecule type" value="Genomic_DNA"/>
</dbReference>
<dbReference type="AlphaFoldDB" id="A0A699QLE6"/>
<reference evidence="1" key="1">
    <citation type="journal article" date="2019" name="Sci. Rep.">
        <title>Draft genome of Tanacetum cinerariifolium, the natural source of mosquito coil.</title>
        <authorList>
            <person name="Yamashiro T."/>
            <person name="Shiraishi A."/>
            <person name="Satake H."/>
            <person name="Nakayama K."/>
        </authorList>
    </citation>
    <scope>NUCLEOTIDE SEQUENCE</scope>
</reference>
<protein>
    <submittedName>
        <fullName evidence="1">Uncharacterized protein</fullName>
    </submittedName>
</protein>
<name>A0A699QLE6_TANCI</name>
<comment type="caution">
    <text evidence="1">The sequence shown here is derived from an EMBL/GenBank/DDBJ whole genome shotgun (WGS) entry which is preliminary data.</text>
</comment>
<evidence type="ECO:0000313" key="1">
    <source>
        <dbReference type="EMBL" id="GFC70910.1"/>
    </source>
</evidence>
<sequence>MCLCACSVREKLQEAFPAIDQVVCELESQSPPLILLKTRGFLFFLGNGGSGGSGGGGKVLPVDLSRLLLEKEGKTGCIILAGNTVLCTVFQNVTMGIIWEIYIVSPWGL</sequence>
<gene>
    <name evidence="1" type="ORF">Tci_842880</name>
</gene>
<proteinExistence type="predicted"/>
<organism evidence="1">
    <name type="scientific">Tanacetum cinerariifolium</name>
    <name type="common">Dalmatian daisy</name>
    <name type="synonym">Chrysanthemum cinerariifolium</name>
    <dbReference type="NCBI Taxonomy" id="118510"/>
    <lineage>
        <taxon>Eukaryota</taxon>
        <taxon>Viridiplantae</taxon>
        <taxon>Streptophyta</taxon>
        <taxon>Embryophyta</taxon>
        <taxon>Tracheophyta</taxon>
        <taxon>Spermatophyta</taxon>
        <taxon>Magnoliopsida</taxon>
        <taxon>eudicotyledons</taxon>
        <taxon>Gunneridae</taxon>
        <taxon>Pentapetalae</taxon>
        <taxon>asterids</taxon>
        <taxon>campanulids</taxon>
        <taxon>Asterales</taxon>
        <taxon>Asteraceae</taxon>
        <taxon>Asteroideae</taxon>
        <taxon>Anthemideae</taxon>
        <taxon>Anthemidinae</taxon>
        <taxon>Tanacetum</taxon>
    </lineage>
</organism>